<keyword evidence="3 5" id="KW-1133">Transmembrane helix</keyword>
<dbReference type="PANTHER" id="PTHR42770">
    <property type="entry name" value="AMINO ACID TRANSPORTER-RELATED"/>
    <property type="match status" value="1"/>
</dbReference>
<feature type="transmembrane region" description="Helical" evidence="5">
    <location>
        <begin position="27"/>
        <end position="51"/>
    </location>
</feature>
<feature type="transmembrane region" description="Helical" evidence="5">
    <location>
        <begin position="169"/>
        <end position="191"/>
    </location>
</feature>
<protein>
    <submittedName>
        <fullName evidence="7">Amino acid permease</fullName>
    </submittedName>
</protein>
<name>A0A5Q2FD94_9ACTN</name>
<feature type="transmembrane region" description="Helical" evidence="5">
    <location>
        <begin position="203"/>
        <end position="223"/>
    </location>
</feature>
<dbReference type="Gene3D" id="1.20.1740.10">
    <property type="entry name" value="Amino acid/polyamine transporter I"/>
    <property type="match status" value="1"/>
</dbReference>
<feature type="transmembrane region" description="Helical" evidence="5">
    <location>
        <begin position="416"/>
        <end position="438"/>
    </location>
</feature>
<evidence type="ECO:0000256" key="4">
    <source>
        <dbReference type="ARBA" id="ARBA00023136"/>
    </source>
</evidence>
<dbReference type="GO" id="GO:0016020">
    <property type="term" value="C:membrane"/>
    <property type="evidence" value="ECO:0007669"/>
    <property type="project" value="UniProtKB-SubCell"/>
</dbReference>
<keyword evidence="4 5" id="KW-0472">Membrane</keyword>
<proteinExistence type="predicted"/>
<evidence type="ECO:0000256" key="1">
    <source>
        <dbReference type="ARBA" id="ARBA00004141"/>
    </source>
</evidence>
<feature type="transmembrane region" description="Helical" evidence="5">
    <location>
        <begin position="100"/>
        <end position="123"/>
    </location>
</feature>
<evidence type="ECO:0000313" key="7">
    <source>
        <dbReference type="EMBL" id="QGF23053.1"/>
    </source>
</evidence>
<feature type="transmembrane region" description="Helical" evidence="5">
    <location>
        <begin position="444"/>
        <end position="463"/>
    </location>
</feature>
<comment type="subcellular location">
    <subcellularLocation>
        <location evidence="1">Membrane</location>
        <topology evidence="1">Multi-pass membrane protein</topology>
    </subcellularLocation>
</comment>
<sequence length="485" mass="49826">MTSLAPDTATTTAADHRLAGSLGPGSIVFMVVAAAAPLTVIAGGAPLGILLGNGAGYPAMFAAVAVVLLIFSAGLSTMSRLVPKPGAFFTYVGYGLNRRWGLGAAYLALLTYTAVQIAVYAYLGFSLNLTVTSLGGPSLPWGVYTLAIVALVGYLGYRHIELSSKVLGVLLVGEILIVLALGAVVIGTGGAEGLSLAPFSPAAMTSGAPGVGLMFAAAGFIGFESTAIYRDEAKDPERTIPRATYAAVILIGVFYTFGAWVLVMAEGPSRVLEVAAQDPGAMVINTTAHYLGPIGGVIVNALLLTSLFACVLSFHNVIARYQHSMAHAGTLPAVIKGVHPVHGSPAPSSLAQTITAAVLIIGLALAGLDPVLAVFTWFSGVSTLGVVVLMAMTSLAVLVFFARHRDIVGSVWQTRVLPVLGLIGLVTMSVLIVAYFPVLVGGGPVLTAALIATVPLALAGGYAQAVHLRRRRPELYADLTEHISA</sequence>
<feature type="transmembrane region" description="Helical" evidence="5">
    <location>
        <begin position="354"/>
        <end position="378"/>
    </location>
</feature>
<dbReference type="Proteomes" id="UP000386847">
    <property type="component" value="Chromosome"/>
</dbReference>
<keyword evidence="2 5" id="KW-0812">Transmembrane</keyword>
<dbReference type="PANTHER" id="PTHR42770:SF16">
    <property type="entry name" value="AMINO ACID PERMEASE"/>
    <property type="match status" value="1"/>
</dbReference>
<dbReference type="PIRSF" id="PIRSF006060">
    <property type="entry name" value="AA_transporter"/>
    <property type="match status" value="1"/>
</dbReference>
<feature type="transmembrane region" description="Helical" evidence="5">
    <location>
        <begin position="138"/>
        <end position="157"/>
    </location>
</feature>
<evidence type="ECO:0000256" key="3">
    <source>
        <dbReference type="ARBA" id="ARBA00022989"/>
    </source>
</evidence>
<dbReference type="RefSeq" id="WP_153571580.1">
    <property type="nucleotide sequence ID" value="NZ_CP045725.1"/>
</dbReference>
<evidence type="ECO:0000256" key="5">
    <source>
        <dbReference type="SAM" id="Phobius"/>
    </source>
</evidence>
<dbReference type="AlphaFoldDB" id="A0A5Q2FD94"/>
<feature type="transmembrane region" description="Helical" evidence="5">
    <location>
        <begin position="384"/>
        <end position="404"/>
    </location>
</feature>
<reference evidence="7 8" key="1">
    <citation type="submission" date="2019-10" db="EMBL/GenBank/DDBJ databases">
        <title>Genomic analysis of Raineyella sp. CBA3103.</title>
        <authorList>
            <person name="Roh S.W."/>
        </authorList>
    </citation>
    <scope>NUCLEOTIDE SEQUENCE [LARGE SCALE GENOMIC DNA]</scope>
    <source>
        <strain evidence="7 8">CBA3103</strain>
    </source>
</reference>
<keyword evidence="8" id="KW-1185">Reference proteome</keyword>
<feature type="transmembrane region" description="Helical" evidence="5">
    <location>
        <begin position="243"/>
        <end position="263"/>
    </location>
</feature>
<feature type="transmembrane region" description="Helical" evidence="5">
    <location>
        <begin position="57"/>
        <end position="79"/>
    </location>
</feature>
<dbReference type="Pfam" id="PF00324">
    <property type="entry name" value="AA_permease"/>
    <property type="match status" value="1"/>
</dbReference>
<feature type="transmembrane region" description="Helical" evidence="5">
    <location>
        <begin position="290"/>
        <end position="314"/>
    </location>
</feature>
<dbReference type="GO" id="GO:0055085">
    <property type="term" value="P:transmembrane transport"/>
    <property type="evidence" value="ECO:0007669"/>
    <property type="project" value="InterPro"/>
</dbReference>
<dbReference type="InterPro" id="IPR050367">
    <property type="entry name" value="APC_superfamily"/>
</dbReference>
<evidence type="ECO:0000259" key="6">
    <source>
        <dbReference type="Pfam" id="PF00324"/>
    </source>
</evidence>
<evidence type="ECO:0000256" key="2">
    <source>
        <dbReference type="ARBA" id="ARBA00022692"/>
    </source>
</evidence>
<dbReference type="KEGG" id="rain:Rai3103_04530"/>
<dbReference type="InterPro" id="IPR004841">
    <property type="entry name" value="AA-permease/SLC12A_dom"/>
</dbReference>
<dbReference type="EMBL" id="CP045725">
    <property type="protein sequence ID" value="QGF23053.1"/>
    <property type="molecule type" value="Genomic_DNA"/>
</dbReference>
<evidence type="ECO:0000313" key="8">
    <source>
        <dbReference type="Proteomes" id="UP000386847"/>
    </source>
</evidence>
<gene>
    <name evidence="7" type="ORF">Rai3103_04530</name>
</gene>
<feature type="domain" description="Amino acid permease/ SLC12A" evidence="6">
    <location>
        <begin position="50"/>
        <end position="475"/>
    </location>
</feature>
<accession>A0A5Q2FD94</accession>
<organism evidence="7 8">
    <name type="scientific">Raineyella fluvialis</name>
    <dbReference type="NCBI Taxonomy" id="2662261"/>
    <lineage>
        <taxon>Bacteria</taxon>
        <taxon>Bacillati</taxon>
        <taxon>Actinomycetota</taxon>
        <taxon>Actinomycetes</taxon>
        <taxon>Propionibacteriales</taxon>
        <taxon>Propionibacteriaceae</taxon>
        <taxon>Raineyella</taxon>
    </lineage>
</organism>